<feature type="binding site" evidence="16">
    <location>
        <position position="77"/>
    </location>
    <ligand>
        <name>S-adenosyl-L-methionine</name>
        <dbReference type="ChEBI" id="CHEBI:59789"/>
        <label>1</label>
    </ligand>
</feature>
<comment type="caution">
    <text evidence="19">The sequence shown here is derived from an EMBL/GenBank/DDBJ whole genome shotgun (WGS) entry which is preliminary data.</text>
</comment>
<reference evidence="19 20" key="1">
    <citation type="submission" date="2020-08" db="EMBL/GenBank/DDBJ databases">
        <title>Genomic Encyclopedia of Type Strains, Phase IV (KMG-IV): sequencing the most valuable type-strain genomes for metagenomic binning, comparative biology and taxonomic classification.</title>
        <authorList>
            <person name="Goeker M."/>
        </authorList>
    </citation>
    <scope>NUCLEOTIDE SEQUENCE [LARGE SCALE GENOMIC DNA]</scope>
    <source>
        <strain evidence="19 20">DSM 22198</strain>
    </source>
</reference>
<dbReference type="InterPro" id="IPR010723">
    <property type="entry name" value="HemN_C"/>
</dbReference>
<dbReference type="GO" id="GO:0004109">
    <property type="term" value="F:coproporphyrinogen oxidase activity"/>
    <property type="evidence" value="ECO:0007669"/>
    <property type="project" value="InterPro"/>
</dbReference>
<comment type="pathway">
    <text evidence="2 15">Porphyrin-containing compound metabolism; protoporphyrin-IX biosynthesis; protoporphyrinogen-IX from coproporphyrinogen-III (AdoMet route): step 1/1.</text>
</comment>
<feature type="binding site" evidence="17">
    <location>
        <position position="83"/>
    </location>
    <ligand>
        <name>[4Fe-4S] cluster</name>
        <dbReference type="ChEBI" id="CHEBI:49883"/>
        <note>4Fe-4S-S-AdoMet</note>
    </ligand>
</feature>
<evidence type="ECO:0000256" key="4">
    <source>
        <dbReference type="ARBA" id="ARBA00011245"/>
    </source>
</evidence>
<dbReference type="Pfam" id="PF04055">
    <property type="entry name" value="Radical_SAM"/>
    <property type="match status" value="1"/>
</dbReference>
<dbReference type="AlphaFoldDB" id="A0A7X0AT59"/>
<dbReference type="GO" id="GO:0046872">
    <property type="term" value="F:metal ion binding"/>
    <property type="evidence" value="ECO:0007669"/>
    <property type="project" value="UniProtKB-KW"/>
</dbReference>
<dbReference type="SUPFAM" id="SSF102114">
    <property type="entry name" value="Radical SAM enzymes"/>
    <property type="match status" value="1"/>
</dbReference>
<accession>A0A7X0AT59</accession>
<comment type="subcellular location">
    <subcellularLocation>
        <location evidence="1 15">Cytoplasm</location>
    </subcellularLocation>
</comment>
<evidence type="ECO:0000256" key="15">
    <source>
        <dbReference type="PIRNR" id="PIRNR000167"/>
    </source>
</evidence>
<dbReference type="PANTHER" id="PTHR13932">
    <property type="entry name" value="COPROPORPHYRINIGEN III OXIDASE"/>
    <property type="match status" value="1"/>
</dbReference>
<keyword evidence="5 15" id="KW-0004">4Fe-4S</keyword>
<dbReference type="EC" id="1.3.98.3" evidence="15"/>
<feature type="binding site" evidence="17">
    <location>
        <position position="90"/>
    </location>
    <ligand>
        <name>[4Fe-4S] cluster</name>
        <dbReference type="ChEBI" id="CHEBI:49883"/>
        <note>4Fe-4S-S-AdoMet</note>
    </ligand>
</feature>
<dbReference type="GO" id="GO:0051989">
    <property type="term" value="F:coproporphyrinogen dehydrogenase activity"/>
    <property type="evidence" value="ECO:0007669"/>
    <property type="project" value="UniProtKB-EC"/>
</dbReference>
<name>A0A7X0AT59_9PROT</name>
<evidence type="ECO:0000256" key="10">
    <source>
        <dbReference type="ARBA" id="ARBA00023004"/>
    </source>
</evidence>
<feature type="binding site" evidence="16">
    <location>
        <begin position="144"/>
        <end position="145"/>
    </location>
    <ligand>
        <name>S-adenosyl-L-methionine</name>
        <dbReference type="ChEBI" id="CHEBI:59789"/>
        <label>2</label>
    </ligand>
</feature>
<feature type="domain" description="Radical SAM core" evidence="18">
    <location>
        <begin position="68"/>
        <end position="310"/>
    </location>
</feature>
<evidence type="ECO:0000259" key="18">
    <source>
        <dbReference type="PROSITE" id="PS51918"/>
    </source>
</evidence>
<dbReference type="PROSITE" id="PS51918">
    <property type="entry name" value="RADICAL_SAM"/>
    <property type="match status" value="1"/>
</dbReference>
<sequence>MRQIILPPTHRAQHASVSSPARQARPMRPDLVAKYRNQRVPRYTSYPPSPQFSAAVTAGDYRRWLGQLTAADTLSLYLHVPFCRSMCWYCGCHTTVVTHEAPIRRYQAALEAEIDAVAGALVPDSTLSRGGGLPPVTHIHFGGGTPTLLPPDAFLSLMDRLARRFGRPAATAEIAVEIDPRTLTPAMAAALGQGGVTRASLGVQSFDDRVQRAINRVQPYAATAEAVARLRQSGIGGINLDLIYGLPHQTVDSCVQSVTQALQLAPDRLSVFGYAHMPSLKAHQGRIEAAALPGAAERTEQAAAMAAALEAAGYVAIGLDHYARADDVMALAYNAGRLKRNFQGYTVDTATALLGFGASAIGRTRGGYIQNQVAVPAYLKAWEDGGEGWAVAKGLALSDDDRLRADIIEQLMCCFSVDLEETCRRHGRPLAEILTPATERALAALSSDDMIICDKTRVEVREEARPLVRSVAVLFDAYFDPGSGRHSYAV</sequence>
<proteinExistence type="inferred from homology"/>
<dbReference type="UniPathway" id="UPA00251">
    <property type="reaction ID" value="UER00323"/>
</dbReference>
<dbReference type="Gene3D" id="1.10.10.920">
    <property type="match status" value="1"/>
</dbReference>
<comment type="function">
    <text evidence="13">Involved in the heme biosynthesis. Catalyzes the anaerobic oxidative decarboxylation of propionate groups of rings A and B of coproporphyrinogen III to yield the vinyl groups in protoporphyrinogen IX.</text>
</comment>
<evidence type="ECO:0000256" key="6">
    <source>
        <dbReference type="ARBA" id="ARBA00022490"/>
    </source>
</evidence>
<dbReference type="PIRSF" id="PIRSF000167">
    <property type="entry name" value="HemN"/>
    <property type="match status" value="1"/>
</dbReference>
<dbReference type="GO" id="GO:0051539">
    <property type="term" value="F:4 iron, 4 sulfur cluster binding"/>
    <property type="evidence" value="ECO:0007669"/>
    <property type="project" value="UniProtKB-KW"/>
</dbReference>
<keyword evidence="20" id="KW-1185">Reference proteome</keyword>
<dbReference type="SFLD" id="SFLDS00029">
    <property type="entry name" value="Radical_SAM"/>
    <property type="match status" value="1"/>
</dbReference>
<feature type="binding site" evidence="16">
    <location>
        <position position="177"/>
    </location>
    <ligand>
        <name>S-adenosyl-L-methionine</name>
        <dbReference type="ChEBI" id="CHEBI:59789"/>
        <label>1</label>
    </ligand>
</feature>
<evidence type="ECO:0000256" key="16">
    <source>
        <dbReference type="PIRSR" id="PIRSR000167-1"/>
    </source>
</evidence>
<evidence type="ECO:0000256" key="5">
    <source>
        <dbReference type="ARBA" id="ARBA00022485"/>
    </source>
</evidence>
<dbReference type="GO" id="GO:0005737">
    <property type="term" value="C:cytoplasm"/>
    <property type="evidence" value="ECO:0007669"/>
    <property type="project" value="UniProtKB-SubCell"/>
</dbReference>
<keyword evidence="9 15" id="KW-0560">Oxidoreductase</keyword>
<feature type="binding site" evidence="16">
    <location>
        <position position="216"/>
    </location>
    <ligand>
        <name>S-adenosyl-L-methionine</name>
        <dbReference type="ChEBI" id="CHEBI:59789"/>
        <label>2</label>
    </ligand>
</feature>
<comment type="cofactor">
    <cofactor evidence="15 17">
        <name>[4Fe-4S] cluster</name>
        <dbReference type="ChEBI" id="CHEBI:49883"/>
    </cofactor>
    <text evidence="15 17">Binds 1 [4Fe-4S] cluster. The cluster is coordinated with 3 cysteines and an exchangeable S-adenosyl-L-methionine.</text>
</comment>
<dbReference type="InterPro" id="IPR004558">
    <property type="entry name" value="Coprogen_oxidase_HemN"/>
</dbReference>
<comment type="similarity">
    <text evidence="3 15">Belongs to the anaerobic coproporphyrinogen-III oxidase family.</text>
</comment>
<protein>
    <recommendedName>
        <fullName evidence="15">Coproporphyrinogen-III oxidase</fullName>
        <ecNumber evidence="15">1.3.98.3</ecNumber>
    </recommendedName>
</protein>
<keyword evidence="10 15" id="KW-0408">Iron</keyword>
<keyword evidence="8 15" id="KW-0479">Metal-binding</keyword>
<evidence type="ECO:0000256" key="3">
    <source>
        <dbReference type="ARBA" id="ARBA00005493"/>
    </source>
</evidence>
<gene>
    <name evidence="19" type="ORF">FHS74_000123</name>
</gene>
<evidence type="ECO:0000256" key="8">
    <source>
        <dbReference type="ARBA" id="ARBA00022723"/>
    </source>
</evidence>
<comment type="subunit">
    <text evidence="4">Monomer.</text>
</comment>
<feature type="binding site" evidence="16">
    <location>
        <position position="275"/>
    </location>
    <ligand>
        <name>S-adenosyl-L-methionine</name>
        <dbReference type="ChEBI" id="CHEBI:59789"/>
        <label>2</label>
    </ligand>
</feature>
<dbReference type="EMBL" id="JACIIZ010000001">
    <property type="protein sequence ID" value="MBB6249590.1"/>
    <property type="molecule type" value="Genomic_DNA"/>
</dbReference>
<dbReference type="Pfam" id="PF06969">
    <property type="entry name" value="HemN_C"/>
    <property type="match status" value="1"/>
</dbReference>
<evidence type="ECO:0000256" key="12">
    <source>
        <dbReference type="ARBA" id="ARBA00023244"/>
    </source>
</evidence>
<evidence type="ECO:0000256" key="14">
    <source>
        <dbReference type="ARBA" id="ARBA00048321"/>
    </source>
</evidence>
<dbReference type="RefSeq" id="WP_246462838.1">
    <property type="nucleotide sequence ID" value="NZ_JACIIZ010000001.1"/>
</dbReference>
<dbReference type="NCBIfam" id="TIGR00538">
    <property type="entry name" value="hemN"/>
    <property type="match status" value="1"/>
</dbReference>
<dbReference type="InterPro" id="IPR023404">
    <property type="entry name" value="rSAM_horseshoe"/>
</dbReference>
<evidence type="ECO:0000256" key="13">
    <source>
        <dbReference type="ARBA" id="ARBA00024295"/>
    </source>
</evidence>
<dbReference type="InterPro" id="IPR006638">
    <property type="entry name" value="Elp3/MiaA/NifB-like_rSAM"/>
</dbReference>
<evidence type="ECO:0000256" key="11">
    <source>
        <dbReference type="ARBA" id="ARBA00023014"/>
    </source>
</evidence>
<evidence type="ECO:0000256" key="9">
    <source>
        <dbReference type="ARBA" id="ARBA00023002"/>
    </source>
</evidence>
<dbReference type="SFLD" id="SFLDG01065">
    <property type="entry name" value="anaerobic_coproporphyrinogen-I"/>
    <property type="match status" value="1"/>
</dbReference>
<dbReference type="InterPro" id="IPR034505">
    <property type="entry name" value="Coproporphyrinogen-III_oxidase"/>
</dbReference>
<organism evidence="19 20">
    <name type="scientific">Nitrospirillum iridis</name>
    <dbReference type="NCBI Taxonomy" id="765888"/>
    <lineage>
        <taxon>Bacteria</taxon>
        <taxon>Pseudomonadati</taxon>
        <taxon>Pseudomonadota</taxon>
        <taxon>Alphaproteobacteria</taxon>
        <taxon>Rhodospirillales</taxon>
        <taxon>Azospirillaceae</taxon>
        <taxon>Nitrospirillum</taxon>
    </lineage>
</organism>
<keyword evidence="7 15" id="KW-0949">S-adenosyl-L-methionine</keyword>
<evidence type="ECO:0000256" key="7">
    <source>
        <dbReference type="ARBA" id="ARBA00022691"/>
    </source>
</evidence>
<dbReference type="GO" id="GO:0006782">
    <property type="term" value="P:protoporphyrinogen IX biosynthetic process"/>
    <property type="evidence" value="ECO:0007669"/>
    <property type="project" value="UniProtKB-UniPathway"/>
</dbReference>
<feature type="binding site" evidence="16">
    <location>
        <position position="241"/>
    </location>
    <ligand>
        <name>S-adenosyl-L-methionine</name>
        <dbReference type="ChEBI" id="CHEBI:59789"/>
        <label>2</label>
    </ligand>
</feature>
<evidence type="ECO:0000313" key="19">
    <source>
        <dbReference type="EMBL" id="MBB6249590.1"/>
    </source>
</evidence>
<evidence type="ECO:0000256" key="17">
    <source>
        <dbReference type="PIRSR" id="PIRSR000167-2"/>
    </source>
</evidence>
<feature type="binding site" evidence="16">
    <location>
        <position position="204"/>
    </location>
    <ligand>
        <name>S-adenosyl-L-methionine</name>
        <dbReference type="ChEBI" id="CHEBI:59789"/>
        <label>2</label>
    </ligand>
</feature>
<dbReference type="InterPro" id="IPR007197">
    <property type="entry name" value="rSAM"/>
</dbReference>
<dbReference type="InterPro" id="IPR058240">
    <property type="entry name" value="rSAM_sf"/>
</dbReference>
<dbReference type="Gene3D" id="3.80.30.20">
    <property type="entry name" value="tm_1862 like domain"/>
    <property type="match status" value="1"/>
</dbReference>
<keyword evidence="11 15" id="KW-0411">Iron-sulfur</keyword>
<feature type="binding site" evidence="16">
    <location>
        <position position="361"/>
    </location>
    <ligand>
        <name>S-adenosyl-L-methionine</name>
        <dbReference type="ChEBI" id="CHEBI:59789"/>
        <label>1</label>
    </ligand>
</feature>
<dbReference type="Proteomes" id="UP000539175">
    <property type="component" value="Unassembled WGS sequence"/>
</dbReference>
<dbReference type="CDD" id="cd01335">
    <property type="entry name" value="Radical_SAM"/>
    <property type="match status" value="1"/>
</dbReference>
<comment type="catalytic activity">
    <reaction evidence="14 15">
        <text>coproporphyrinogen III + 2 S-adenosyl-L-methionine = protoporphyrinogen IX + 2 5'-deoxyadenosine + 2 L-methionine + 2 CO2</text>
        <dbReference type="Rhea" id="RHEA:15425"/>
        <dbReference type="ChEBI" id="CHEBI:16526"/>
        <dbReference type="ChEBI" id="CHEBI:17319"/>
        <dbReference type="ChEBI" id="CHEBI:57307"/>
        <dbReference type="ChEBI" id="CHEBI:57309"/>
        <dbReference type="ChEBI" id="CHEBI:57844"/>
        <dbReference type="ChEBI" id="CHEBI:59789"/>
        <dbReference type="EC" id="1.3.98.3"/>
    </reaction>
</comment>
<feature type="binding site" evidence="17">
    <location>
        <position position="87"/>
    </location>
    <ligand>
        <name>[4Fe-4S] cluster</name>
        <dbReference type="ChEBI" id="CHEBI:49883"/>
        <note>4Fe-4S-S-AdoMet</note>
    </ligand>
</feature>
<keyword evidence="12 15" id="KW-0627">Porphyrin biosynthesis</keyword>
<evidence type="ECO:0000313" key="20">
    <source>
        <dbReference type="Proteomes" id="UP000539175"/>
    </source>
</evidence>
<dbReference type="PANTHER" id="PTHR13932:SF6">
    <property type="entry name" value="OXYGEN-INDEPENDENT COPROPORPHYRINOGEN III OXIDASE"/>
    <property type="match status" value="1"/>
</dbReference>
<evidence type="ECO:0000256" key="1">
    <source>
        <dbReference type="ARBA" id="ARBA00004496"/>
    </source>
</evidence>
<evidence type="ECO:0000256" key="2">
    <source>
        <dbReference type="ARBA" id="ARBA00004785"/>
    </source>
</evidence>
<feature type="binding site" evidence="16">
    <location>
        <begin position="89"/>
        <end position="91"/>
    </location>
    <ligand>
        <name>S-adenosyl-L-methionine</name>
        <dbReference type="ChEBI" id="CHEBI:59789"/>
        <label>2</label>
    </ligand>
</feature>
<dbReference type="SMART" id="SM00729">
    <property type="entry name" value="Elp3"/>
    <property type="match status" value="1"/>
</dbReference>
<keyword evidence="6 15" id="KW-0963">Cytoplasm</keyword>
<feature type="binding site" evidence="16">
    <location>
        <position position="143"/>
    </location>
    <ligand>
        <name>S-adenosyl-L-methionine</name>
        <dbReference type="ChEBI" id="CHEBI:59789"/>
        <label>1</label>
    </ligand>
</feature>